<evidence type="ECO:0000259" key="1">
    <source>
        <dbReference type="Pfam" id="PF00041"/>
    </source>
</evidence>
<gene>
    <name evidence="2" type="ORF">ANCCAN_01181</name>
</gene>
<dbReference type="Pfam" id="PF00041">
    <property type="entry name" value="fn3"/>
    <property type="match status" value="1"/>
</dbReference>
<accession>A0A368H8A8</accession>
<sequence>MEYETTGNDTLHGSTDLYYVRAAEGIPGRVRNLKLNKSQTSNHTNEYAVIPITWDKPAAPRGLIAGYKIRWKLNKSPFNIFSVRHCGKSYGIKVFSHNERYTVFVSAKTMAGYGDEKELTFEVGAPPGKPFQFSHLVLLSSLVQSRCEIWCSRLHLVVIYHIDNRCCNLRRNP</sequence>
<name>A0A368H8A8_ANCCA</name>
<evidence type="ECO:0000313" key="2">
    <source>
        <dbReference type="EMBL" id="RCN52804.1"/>
    </source>
</evidence>
<reference evidence="2 3" key="1">
    <citation type="submission" date="2014-10" db="EMBL/GenBank/DDBJ databases">
        <title>Draft genome of the hookworm Ancylostoma caninum.</title>
        <authorList>
            <person name="Mitreva M."/>
        </authorList>
    </citation>
    <scope>NUCLEOTIDE SEQUENCE [LARGE SCALE GENOMIC DNA]</scope>
    <source>
        <strain evidence="2 3">Baltimore</strain>
    </source>
</reference>
<dbReference type="CDD" id="cd00063">
    <property type="entry name" value="FN3"/>
    <property type="match status" value="1"/>
</dbReference>
<dbReference type="InterPro" id="IPR013783">
    <property type="entry name" value="Ig-like_fold"/>
</dbReference>
<dbReference type="InterPro" id="IPR036116">
    <property type="entry name" value="FN3_sf"/>
</dbReference>
<evidence type="ECO:0000313" key="3">
    <source>
        <dbReference type="Proteomes" id="UP000252519"/>
    </source>
</evidence>
<comment type="caution">
    <text evidence="2">The sequence shown here is derived from an EMBL/GenBank/DDBJ whole genome shotgun (WGS) entry which is preliminary data.</text>
</comment>
<dbReference type="SUPFAM" id="SSF49265">
    <property type="entry name" value="Fibronectin type III"/>
    <property type="match status" value="1"/>
</dbReference>
<dbReference type="EMBL" id="JOJR01000005">
    <property type="protein sequence ID" value="RCN52804.1"/>
    <property type="molecule type" value="Genomic_DNA"/>
</dbReference>
<dbReference type="InterPro" id="IPR003961">
    <property type="entry name" value="FN3_dom"/>
</dbReference>
<proteinExistence type="predicted"/>
<dbReference type="OrthoDB" id="5877779at2759"/>
<organism evidence="2 3">
    <name type="scientific">Ancylostoma caninum</name>
    <name type="common">Dog hookworm</name>
    <dbReference type="NCBI Taxonomy" id="29170"/>
    <lineage>
        <taxon>Eukaryota</taxon>
        <taxon>Metazoa</taxon>
        <taxon>Ecdysozoa</taxon>
        <taxon>Nematoda</taxon>
        <taxon>Chromadorea</taxon>
        <taxon>Rhabditida</taxon>
        <taxon>Rhabditina</taxon>
        <taxon>Rhabditomorpha</taxon>
        <taxon>Strongyloidea</taxon>
        <taxon>Ancylostomatidae</taxon>
        <taxon>Ancylostomatinae</taxon>
        <taxon>Ancylostoma</taxon>
    </lineage>
</organism>
<dbReference type="AlphaFoldDB" id="A0A368H8A8"/>
<dbReference type="Proteomes" id="UP000252519">
    <property type="component" value="Unassembled WGS sequence"/>
</dbReference>
<keyword evidence="3" id="KW-1185">Reference proteome</keyword>
<protein>
    <recommendedName>
        <fullName evidence="1">Fibronectin type-III domain-containing protein</fullName>
    </recommendedName>
</protein>
<dbReference type="Gene3D" id="2.60.40.10">
    <property type="entry name" value="Immunoglobulins"/>
    <property type="match status" value="1"/>
</dbReference>
<feature type="domain" description="Fibronectin type-III" evidence="1">
    <location>
        <begin position="44"/>
        <end position="118"/>
    </location>
</feature>